<dbReference type="PANTHER" id="PTHR31272:SF9">
    <property type="entry name" value="BLL1027 PROTEIN"/>
    <property type="match status" value="1"/>
</dbReference>
<evidence type="ECO:0000313" key="2">
    <source>
        <dbReference type="EMBL" id="OHA21844.1"/>
    </source>
</evidence>
<protein>
    <submittedName>
        <fullName evidence="2">Uncharacterized protein</fullName>
    </submittedName>
</protein>
<feature type="transmembrane region" description="Helical" evidence="1">
    <location>
        <begin position="85"/>
        <end position="106"/>
    </location>
</feature>
<feature type="transmembrane region" description="Helical" evidence="1">
    <location>
        <begin position="45"/>
        <end position="73"/>
    </location>
</feature>
<keyword evidence="1" id="KW-0812">Transmembrane</keyword>
<feature type="transmembrane region" description="Helical" evidence="1">
    <location>
        <begin position="160"/>
        <end position="185"/>
    </location>
</feature>
<dbReference type="Proteomes" id="UP000176493">
    <property type="component" value="Unassembled WGS sequence"/>
</dbReference>
<keyword evidence="1" id="KW-0472">Membrane</keyword>
<feature type="transmembrane region" description="Helical" evidence="1">
    <location>
        <begin position="118"/>
        <end position="139"/>
    </location>
</feature>
<accession>A0A1G2MDN6</accession>
<keyword evidence="1" id="KW-1133">Transmembrane helix</keyword>
<feature type="transmembrane region" description="Helical" evidence="1">
    <location>
        <begin position="242"/>
        <end position="260"/>
    </location>
</feature>
<dbReference type="AlphaFoldDB" id="A0A1G2MDN6"/>
<comment type="caution">
    <text evidence="2">The sequence shown here is derived from an EMBL/GenBank/DDBJ whole genome shotgun (WGS) entry which is preliminary data.</text>
</comment>
<organism evidence="2 3">
    <name type="scientific">Candidatus Taylorbacteria bacterium RIFCSPHIGHO2_02_49_25</name>
    <dbReference type="NCBI Taxonomy" id="1802305"/>
    <lineage>
        <taxon>Bacteria</taxon>
        <taxon>Candidatus Tayloriibacteriota</taxon>
    </lineage>
</organism>
<dbReference type="EMBL" id="MHRJ01000039">
    <property type="protein sequence ID" value="OHA21844.1"/>
    <property type="molecule type" value="Genomic_DNA"/>
</dbReference>
<dbReference type="PANTHER" id="PTHR31272">
    <property type="entry name" value="CYTOCHROME C-TYPE BIOGENESIS PROTEIN HI_1454-RELATED"/>
    <property type="match status" value="1"/>
</dbReference>
<reference evidence="2 3" key="1">
    <citation type="journal article" date="2016" name="Nat. Commun.">
        <title>Thousands of microbial genomes shed light on interconnected biogeochemical processes in an aquifer system.</title>
        <authorList>
            <person name="Anantharaman K."/>
            <person name="Brown C.T."/>
            <person name="Hug L.A."/>
            <person name="Sharon I."/>
            <person name="Castelle C.J."/>
            <person name="Probst A.J."/>
            <person name="Thomas B.C."/>
            <person name="Singh A."/>
            <person name="Wilkins M.J."/>
            <person name="Karaoz U."/>
            <person name="Brodie E.L."/>
            <person name="Williams K.H."/>
            <person name="Hubbard S.S."/>
            <person name="Banfield J.F."/>
        </authorList>
    </citation>
    <scope>NUCLEOTIDE SEQUENCE [LARGE SCALE GENOMIC DNA]</scope>
</reference>
<feature type="transmembrane region" description="Helical" evidence="1">
    <location>
        <begin position="197"/>
        <end position="221"/>
    </location>
</feature>
<evidence type="ECO:0000313" key="3">
    <source>
        <dbReference type="Proteomes" id="UP000176493"/>
    </source>
</evidence>
<evidence type="ECO:0000256" key="1">
    <source>
        <dbReference type="SAM" id="Phobius"/>
    </source>
</evidence>
<gene>
    <name evidence="2" type="ORF">A2W52_02455</name>
</gene>
<name>A0A1G2MDN6_9BACT</name>
<sequence length="261" mass="28415">MSKKLSILLGIVAALVGSLFFLKYSSWGTSFVWSASGGGAWLLPLVAVSALLDSVNPCAFSVLLITIAFLFSLGKPRNEVLKLGASYIGGLFLAYLLIGLGLLQALHIFGVPHFMGRLGAVIVIAFGVLQLLSYFFPRVNWLPGIPASAHQKMGKLLERVSLPAVFLVGVLVALCEFPCTGGPYLMVLGLLHDSQTYLFGFGYLIFYNLLFILPLVVILLVASHKELLDKVNAWRKDETKKLKIWLGLAMVALGIIILFFV</sequence>
<dbReference type="InterPro" id="IPR051790">
    <property type="entry name" value="Cytochrome_c-biogenesis_DsbD"/>
</dbReference>
<proteinExistence type="predicted"/>